<dbReference type="EMBL" id="JAVDPW010000004">
    <property type="protein sequence ID" value="MDR6290188.1"/>
    <property type="molecule type" value="Genomic_DNA"/>
</dbReference>
<organism evidence="3 4">
    <name type="scientific">Inquilinus ginsengisoli</name>
    <dbReference type="NCBI Taxonomy" id="363840"/>
    <lineage>
        <taxon>Bacteria</taxon>
        <taxon>Pseudomonadati</taxon>
        <taxon>Pseudomonadota</taxon>
        <taxon>Alphaproteobacteria</taxon>
        <taxon>Rhodospirillales</taxon>
        <taxon>Rhodospirillaceae</taxon>
        <taxon>Inquilinus</taxon>
    </lineage>
</organism>
<name>A0ABU1JNK2_9PROT</name>
<reference evidence="3 4" key="1">
    <citation type="submission" date="2023-07" db="EMBL/GenBank/DDBJ databases">
        <title>Sorghum-associated microbial communities from plants grown in Nebraska, USA.</title>
        <authorList>
            <person name="Schachtman D."/>
        </authorList>
    </citation>
    <scope>NUCLEOTIDE SEQUENCE [LARGE SCALE GENOMIC DNA]</scope>
    <source>
        <strain evidence="3 4">584</strain>
    </source>
</reference>
<sequence>MRILLGFAGGSGHFGPLAPIARAAAAAGHAVAFAAQPAMVPVVEAAGFQAFATGGATVGKAPARTTLLALDAAREDRAVRDGYAGRVARDRAAQLLALCGDWRPDLVVCDELDFGAMVAAERLGLPHASVLVIAAGALVRRDLVAAPLAALRAQHGLAADPELAMLSRHLVLSPVPPSLRDPAYPLPATAHPIRPHLLDAGADGLVPDWLAGLAGRPTVHATLGTVFNLESGDLFERMLAGLRDLPVNAVVTVGRDIDPARSVPSPAISGSSATSRNPCCCRIAIWCCRMPGRAA</sequence>
<evidence type="ECO:0000256" key="1">
    <source>
        <dbReference type="ARBA" id="ARBA00022679"/>
    </source>
</evidence>
<feature type="domain" description="Erythromycin biosynthesis protein CIII-like N-terminal" evidence="2">
    <location>
        <begin position="92"/>
        <end position="222"/>
    </location>
</feature>
<evidence type="ECO:0000259" key="2">
    <source>
        <dbReference type="Pfam" id="PF21036"/>
    </source>
</evidence>
<dbReference type="RefSeq" id="WP_309794650.1">
    <property type="nucleotide sequence ID" value="NZ_JAVDPW010000004.1"/>
</dbReference>
<protein>
    <submittedName>
        <fullName evidence="3">UDP:flavonoid glycosyltransferase YjiC (YdhE family)</fullName>
    </submittedName>
</protein>
<comment type="caution">
    <text evidence="3">The sequence shown here is derived from an EMBL/GenBank/DDBJ whole genome shotgun (WGS) entry which is preliminary data.</text>
</comment>
<gene>
    <name evidence="3" type="ORF">E9232_002709</name>
</gene>
<dbReference type="Pfam" id="PF21036">
    <property type="entry name" value="EryCIII-like_N"/>
    <property type="match status" value="1"/>
</dbReference>
<dbReference type="Proteomes" id="UP001262410">
    <property type="component" value="Unassembled WGS sequence"/>
</dbReference>
<evidence type="ECO:0000313" key="3">
    <source>
        <dbReference type="EMBL" id="MDR6290188.1"/>
    </source>
</evidence>
<keyword evidence="4" id="KW-1185">Reference proteome</keyword>
<evidence type="ECO:0000313" key="4">
    <source>
        <dbReference type="Proteomes" id="UP001262410"/>
    </source>
</evidence>
<dbReference type="SUPFAM" id="SSF53756">
    <property type="entry name" value="UDP-Glycosyltransferase/glycogen phosphorylase"/>
    <property type="match status" value="1"/>
</dbReference>
<keyword evidence="1" id="KW-0808">Transferase</keyword>
<dbReference type="InterPro" id="IPR048284">
    <property type="entry name" value="EryCIII-like_N"/>
</dbReference>
<accession>A0ABU1JNK2</accession>
<dbReference type="Gene3D" id="3.40.50.2000">
    <property type="entry name" value="Glycogen Phosphorylase B"/>
    <property type="match status" value="2"/>
</dbReference>
<proteinExistence type="predicted"/>